<dbReference type="PANTHER" id="PTHR35317">
    <property type="entry name" value="OS04G0629600 PROTEIN"/>
    <property type="match status" value="1"/>
</dbReference>
<gene>
    <name evidence="2" type="ORF">CK203_042394</name>
</gene>
<dbReference type="EMBL" id="QGNW01000276">
    <property type="protein sequence ID" value="RVW79667.1"/>
    <property type="molecule type" value="Genomic_DNA"/>
</dbReference>
<dbReference type="AlphaFoldDB" id="A0A438H5U0"/>
<dbReference type="Pfam" id="PF13961">
    <property type="entry name" value="DUF4219"/>
    <property type="match status" value="1"/>
</dbReference>
<dbReference type="InterPro" id="IPR025314">
    <property type="entry name" value="DUF4219"/>
</dbReference>
<dbReference type="PANTHER" id="PTHR35317:SF31">
    <property type="entry name" value="DUF4219 DOMAIN-CONTAINING PROTEIN"/>
    <property type="match status" value="1"/>
</dbReference>
<reference evidence="2 3" key="1">
    <citation type="journal article" date="2018" name="PLoS Genet.">
        <title>Population sequencing reveals clonal diversity and ancestral inbreeding in the grapevine cultivar Chardonnay.</title>
        <authorList>
            <person name="Roach M.J."/>
            <person name="Johnson D.L."/>
            <person name="Bohlmann J."/>
            <person name="van Vuuren H.J."/>
            <person name="Jones S.J."/>
            <person name="Pretorius I.S."/>
            <person name="Schmidt S.A."/>
            <person name="Borneman A.R."/>
        </authorList>
    </citation>
    <scope>NUCLEOTIDE SEQUENCE [LARGE SCALE GENOMIC DNA]</scope>
    <source>
        <strain evidence="3">cv. Chardonnay</strain>
        <tissue evidence="2">Leaf</tissue>
    </source>
</reference>
<name>A0A438H5U0_VITVI</name>
<accession>A0A438H5U0</accession>
<organism evidence="2 3">
    <name type="scientific">Vitis vinifera</name>
    <name type="common">Grape</name>
    <dbReference type="NCBI Taxonomy" id="29760"/>
    <lineage>
        <taxon>Eukaryota</taxon>
        <taxon>Viridiplantae</taxon>
        <taxon>Streptophyta</taxon>
        <taxon>Embryophyta</taxon>
        <taxon>Tracheophyta</taxon>
        <taxon>Spermatophyta</taxon>
        <taxon>Magnoliopsida</taxon>
        <taxon>eudicotyledons</taxon>
        <taxon>Gunneridae</taxon>
        <taxon>Pentapetalae</taxon>
        <taxon>rosids</taxon>
        <taxon>Vitales</taxon>
        <taxon>Vitaceae</taxon>
        <taxon>Viteae</taxon>
        <taxon>Vitis</taxon>
    </lineage>
</organism>
<dbReference type="Pfam" id="PF14223">
    <property type="entry name" value="Retrotran_gag_2"/>
    <property type="match status" value="1"/>
</dbReference>
<proteinExistence type="predicted"/>
<comment type="caution">
    <text evidence="2">The sequence shown here is derived from an EMBL/GenBank/DDBJ whole genome shotgun (WGS) entry which is preliminary data.</text>
</comment>
<dbReference type="Proteomes" id="UP000288805">
    <property type="component" value="Unassembled WGS sequence"/>
</dbReference>
<feature type="domain" description="DUF4219" evidence="1">
    <location>
        <begin position="14"/>
        <end position="40"/>
    </location>
</feature>
<evidence type="ECO:0000259" key="1">
    <source>
        <dbReference type="Pfam" id="PF13961"/>
    </source>
</evidence>
<evidence type="ECO:0000313" key="3">
    <source>
        <dbReference type="Proteomes" id="UP000288805"/>
    </source>
</evidence>
<evidence type="ECO:0000313" key="2">
    <source>
        <dbReference type="EMBL" id="RVW79667.1"/>
    </source>
</evidence>
<protein>
    <recommendedName>
        <fullName evidence="1">DUF4219 domain-containing protein</fullName>
    </recommendedName>
</protein>
<sequence>MSTSSSTFSVIPVFSGEHYHIWAVKMRFYLRSQGLWNVVMSEANPPPLGANPTVAQMKAYEEEKLKKDKVITYLHSGLVDHIFTKIMDLETPKQRKFELMKMKDNESVKDYSNGLMDVINQMRLLGEAFTDQKVVEKIMVSVPQKFEAKISAIEEFCDLQSLTIAELTSKLHA</sequence>